<dbReference type="Proteomes" id="UP000037269">
    <property type="component" value="Unassembled WGS sequence"/>
</dbReference>
<dbReference type="AlphaFoldDB" id="A0A0D1USL8"/>
<keyword evidence="6" id="KW-0342">GTP-binding</keyword>
<evidence type="ECO:0000256" key="7">
    <source>
        <dbReference type="ARBA" id="ARBA00023150"/>
    </source>
</evidence>
<evidence type="ECO:0000256" key="1">
    <source>
        <dbReference type="ARBA" id="ARBA00022691"/>
    </source>
</evidence>
<dbReference type="GO" id="GO:0005525">
    <property type="term" value="F:GTP binding"/>
    <property type="evidence" value="ECO:0007669"/>
    <property type="project" value="UniProtKB-KW"/>
</dbReference>
<proteinExistence type="predicted"/>
<dbReference type="PANTHER" id="PTHR22960:SF0">
    <property type="entry name" value="MOLYBDENUM COFACTOR BIOSYNTHESIS PROTEIN 1"/>
    <property type="match status" value="1"/>
</dbReference>
<evidence type="ECO:0000256" key="4">
    <source>
        <dbReference type="ARBA" id="ARBA00023004"/>
    </source>
</evidence>
<sequence>IPGIEDIALTTNAIFLAQKAEALKEAGVTRVNISLDSLKSERFAYITRGGSLKRVMDGLEAALRVGFAPVKLNVVLMQGQNDDEIEDFIRLSLDKPLQIRFIEYMPIGHNDEGWRAKYLSLDTVFEKVKQMGYTYEPAGDIYGNGPADNYRIPGAMGTFGLIHPVSDHFCGNCNRLRLTADGNIKPCLYWDDEWNVRPRIGDEKAIQDMFLRAIDAKPENHEMAQALASE</sequence>
<dbReference type="PANTHER" id="PTHR22960">
    <property type="entry name" value="MOLYBDOPTERIN COFACTOR SYNTHESIS PROTEIN A"/>
    <property type="match status" value="1"/>
</dbReference>
<dbReference type="InterPro" id="IPR007197">
    <property type="entry name" value="rSAM"/>
</dbReference>
<evidence type="ECO:0000313" key="10">
    <source>
        <dbReference type="Proteomes" id="UP000037269"/>
    </source>
</evidence>
<organism evidence="9 10">
    <name type="scientific">Aneurinibacillus migulanus</name>
    <name type="common">Bacillus migulanus</name>
    <dbReference type="NCBI Taxonomy" id="47500"/>
    <lineage>
        <taxon>Bacteria</taxon>
        <taxon>Bacillati</taxon>
        <taxon>Bacillota</taxon>
        <taxon>Bacilli</taxon>
        <taxon>Bacillales</taxon>
        <taxon>Paenibacillaceae</taxon>
        <taxon>Aneurinibacillus group</taxon>
        <taxon>Aneurinibacillus</taxon>
    </lineage>
</organism>
<dbReference type="SUPFAM" id="SSF102114">
    <property type="entry name" value="Radical SAM enzymes"/>
    <property type="match status" value="1"/>
</dbReference>
<comment type="caution">
    <text evidence="9">The sequence shown here is derived from an EMBL/GenBank/DDBJ whole genome shotgun (WGS) entry which is preliminary data.</text>
</comment>
<dbReference type="CDD" id="cd01335">
    <property type="entry name" value="Radical_SAM"/>
    <property type="match status" value="1"/>
</dbReference>
<dbReference type="InterPro" id="IPR010505">
    <property type="entry name" value="MoaA_twitch"/>
</dbReference>
<dbReference type="OrthoDB" id="9763993at2"/>
<keyword evidence="3" id="KW-0547">Nucleotide-binding</keyword>
<dbReference type="GO" id="GO:0061798">
    <property type="term" value="F:GTP 3',8'-cyclase activity"/>
    <property type="evidence" value="ECO:0007669"/>
    <property type="project" value="TreeGrafter"/>
</dbReference>
<name>A0A0D1USL8_ANEMI</name>
<evidence type="ECO:0000256" key="6">
    <source>
        <dbReference type="ARBA" id="ARBA00023134"/>
    </source>
</evidence>
<dbReference type="EMBL" id="LGUG01000023">
    <property type="protein sequence ID" value="KON82814.1"/>
    <property type="molecule type" value="Genomic_DNA"/>
</dbReference>
<dbReference type="RefSeq" id="WP_043069101.1">
    <property type="nucleotide sequence ID" value="NZ_CCMI01000191.1"/>
</dbReference>
<dbReference type="PROSITE" id="PS51918">
    <property type="entry name" value="RADICAL_SAM"/>
    <property type="match status" value="1"/>
</dbReference>
<evidence type="ECO:0000256" key="2">
    <source>
        <dbReference type="ARBA" id="ARBA00022723"/>
    </source>
</evidence>
<keyword evidence="2" id="KW-0479">Metal-binding</keyword>
<evidence type="ECO:0000256" key="3">
    <source>
        <dbReference type="ARBA" id="ARBA00022741"/>
    </source>
</evidence>
<dbReference type="InterPro" id="IPR058240">
    <property type="entry name" value="rSAM_sf"/>
</dbReference>
<dbReference type="GO" id="GO:0051539">
    <property type="term" value="F:4 iron, 4 sulfur cluster binding"/>
    <property type="evidence" value="ECO:0007669"/>
    <property type="project" value="UniProtKB-KW"/>
</dbReference>
<evidence type="ECO:0000313" key="9">
    <source>
        <dbReference type="EMBL" id="KON82814.1"/>
    </source>
</evidence>
<dbReference type="Gene3D" id="3.20.20.70">
    <property type="entry name" value="Aldolase class I"/>
    <property type="match status" value="1"/>
</dbReference>
<dbReference type="InterPro" id="IPR013785">
    <property type="entry name" value="Aldolase_TIM"/>
</dbReference>
<dbReference type="GeneID" id="42309619"/>
<accession>A0A0D1USL8</accession>
<dbReference type="GO" id="GO:0006777">
    <property type="term" value="P:Mo-molybdopterin cofactor biosynthetic process"/>
    <property type="evidence" value="ECO:0007669"/>
    <property type="project" value="UniProtKB-KW"/>
</dbReference>
<gene>
    <name evidence="9" type="ORF">AF333_31335</name>
</gene>
<dbReference type="Pfam" id="PF06463">
    <property type="entry name" value="Mob_synth_C"/>
    <property type="match status" value="1"/>
</dbReference>
<protein>
    <submittedName>
        <fullName evidence="9">Molybdenum cofactor biosynthesis protein MoeA</fullName>
    </submittedName>
</protein>
<keyword evidence="7" id="KW-0501">Molybdenum cofactor biosynthesis</keyword>
<reference evidence="9 10" key="1">
    <citation type="submission" date="2015-07" db="EMBL/GenBank/DDBJ databases">
        <title>Fjat-14205 dsm 2895.</title>
        <authorList>
            <person name="Liu B."/>
            <person name="Wang J."/>
            <person name="Zhu Y."/>
            <person name="Liu G."/>
            <person name="Chen Q."/>
            <person name="Chen Z."/>
            <person name="Lan J."/>
            <person name="Che J."/>
            <person name="Ge C."/>
            <person name="Shi H."/>
            <person name="Pan Z."/>
            <person name="Liu X."/>
        </authorList>
    </citation>
    <scope>NUCLEOTIDE SEQUENCE [LARGE SCALE GENOMIC DNA]</scope>
    <source>
        <strain evidence="9 10">DSM 2895</strain>
    </source>
</reference>
<keyword evidence="1" id="KW-0949">S-adenosyl-L-methionine</keyword>
<keyword evidence="5" id="KW-0411">Iron-sulfur</keyword>
<dbReference type="GO" id="GO:0061799">
    <property type="term" value="F:cyclic pyranopterin monophosphate synthase activity"/>
    <property type="evidence" value="ECO:0007669"/>
    <property type="project" value="TreeGrafter"/>
</dbReference>
<evidence type="ECO:0000259" key="8">
    <source>
        <dbReference type="PROSITE" id="PS51918"/>
    </source>
</evidence>
<feature type="domain" description="Radical SAM core" evidence="8">
    <location>
        <begin position="1"/>
        <end position="134"/>
    </location>
</feature>
<keyword evidence="4" id="KW-0408">Iron</keyword>
<keyword evidence="10" id="KW-1185">Reference proteome</keyword>
<dbReference type="GO" id="GO:0046872">
    <property type="term" value="F:metal ion binding"/>
    <property type="evidence" value="ECO:0007669"/>
    <property type="project" value="UniProtKB-KW"/>
</dbReference>
<dbReference type="Pfam" id="PF04055">
    <property type="entry name" value="Radical_SAM"/>
    <property type="match status" value="1"/>
</dbReference>
<evidence type="ECO:0000256" key="5">
    <source>
        <dbReference type="ARBA" id="ARBA00023014"/>
    </source>
</evidence>
<dbReference type="CDD" id="cd21117">
    <property type="entry name" value="Twitch_MoaA"/>
    <property type="match status" value="1"/>
</dbReference>
<feature type="non-terminal residue" evidence="9">
    <location>
        <position position="1"/>
    </location>
</feature>
<dbReference type="InterPro" id="IPR050105">
    <property type="entry name" value="MoCo_biosynth_MoaA/MoaC"/>
</dbReference>
<feature type="non-terminal residue" evidence="9">
    <location>
        <position position="230"/>
    </location>
</feature>